<dbReference type="HOGENOM" id="CLU_1292069_0_0_2"/>
<feature type="transmembrane region" description="Helical" evidence="2">
    <location>
        <begin position="77"/>
        <end position="98"/>
    </location>
</feature>
<evidence type="ECO:0000256" key="1">
    <source>
        <dbReference type="SAM" id="MobiDB-lite"/>
    </source>
</evidence>
<accession>G0EFJ9</accession>
<evidence type="ECO:0000256" key="2">
    <source>
        <dbReference type="SAM" id="Phobius"/>
    </source>
</evidence>
<evidence type="ECO:0000313" key="3">
    <source>
        <dbReference type="EMBL" id="AEM39023.1"/>
    </source>
</evidence>
<reference evidence="3 4" key="1">
    <citation type="journal article" date="2011" name="Stand. Genomic Sci.">
        <title>Complete genome sequence of the hyperthermophilic chemolithoautotroph Pyrolobus fumarii type strain (1A).</title>
        <authorList>
            <person name="Anderson I."/>
            <person name="Goker M."/>
            <person name="Nolan M."/>
            <person name="Lucas S."/>
            <person name="Hammon N."/>
            <person name="Deshpande S."/>
            <person name="Cheng J.F."/>
            <person name="Tapia R."/>
            <person name="Han C."/>
            <person name="Goodwin L."/>
            <person name="Pitluck S."/>
            <person name="Huntemann M."/>
            <person name="Liolios K."/>
            <person name="Ivanova N."/>
            <person name="Pagani I."/>
            <person name="Mavromatis K."/>
            <person name="Ovchinikova G."/>
            <person name="Pati A."/>
            <person name="Chen A."/>
            <person name="Palaniappan K."/>
            <person name="Land M."/>
            <person name="Hauser L."/>
            <person name="Brambilla E.M."/>
            <person name="Huber H."/>
            <person name="Yasawong M."/>
            <person name="Rohde M."/>
            <person name="Spring S."/>
            <person name="Abt B."/>
            <person name="Sikorski J."/>
            <person name="Wirth R."/>
            <person name="Detter J.C."/>
            <person name="Woyke T."/>
            <person name="Bristow J."/>
            <person name="Eisen J.A."/>
            <person name="Markowitz V."/>
            <person name="Hugenholtz P."/>
            <person name="Kyrpides N.C."/>
            <person name="Klenk H.P."/>
            <person name="Lapidus A."/>
        </authorList>
    </citation>
    <scope>NUCLEOTIDE SEQUENCE [LARGE SCALE GENOMIC DNA]</scope>
    <source>
        <strain evidence="4">DSM 11204 / 1A</strain>
    </source>
</reference>
<evidence type="ECO:0000313" key="4">
    <source>
        <dbReference type="Proteomes" id="UP000001037"/>
    </source>
</evidence>
<keyword evidence="2" id="KW-0472">Membrane</keyword>
<feature type="region of interest" description="Disordered" evidence="1">
    <location>
        <begin position="185"/>
        <end position="213"/>
    </location>
</feature>
<dbReference type="InParanoid" id="G0EFJ9"/>
<dbReference type="AlphaFoldDB" id="G0EFJ9"/>
<dbReference type="EMBL" id="CP002838">
    <property type="protein sequence ID" value="AEM39023.1"/>
    <property type="molecule type" value="Genomic_DNA"/>
</dbReference>
<proteinExistence type="predicted"/>
<keyword evidence="4" id="KW-1185">Reference proteome</keyword>
<feature type="transmembrane region" description="Helical" evidence="2">
    <location>
        <begin position="39"/>
        <end position="57"/>
    </location>
</feature>
<dbReference type="KEGG" id="pfm:Pyrfu_1158"/>
<keyword evidence="2" id="KW-1133">Transmembrane helix</keyword>
<keyword evidence="2" id="KW-0812">Transmembrane</keyword>
<sequence>MTRELLTMSPEINLEVQITFDLRSTILYYAARVTTHTLVILRYIIIISLIITGLNMLTRLDLLTSLLLKWPPDVSGIALLILNGWIYAVFAYVIVAALKVAFEKLYLDYVQSRINELERIISSSPGAVPVAKLVEMLGLRNIYEFLAAANAYLLKRGSKRVYRIQVDPNTGTEYLVESTLSGQPVSLPAVPSSNDSSEAETEIFGSFGSEEQR</sequence>
<dbReference type="STRING" id="694429.Pyrfu_1158"/>
<organism evidence="3 4">
    <name type="scientific">Pyrolobus fumarii (strain DSM 11204 / 1A)</name>
    <dbReference type="NCBI Taxonomy" id="694429"/>
    <lineage>
        <taxon>Archaea</taxon>
        <taxon>Thermoproteota</taxon>
        <taxon>Thermoprotei</taxon>
        <taxon>Desulfurococcales</taxon>
        <taxon>Pyrodictiaceae</taxon>
        <taxon>Pyrolobus</taxon>
    </lineage>
</organism>
<dbReference type="Proteomes" id="UP000001037">
    <property type="component" value="Chromosome"/>
</dbReference>
<gene>
    <name evidence="3" type="ordered locus">Pyrfu_1158</name>
</gene>
<protein>
    <submittedName>
        <fullName evidence="3">Uncharacterized protein</fullName>
    </submittedName>
</protein>
<name>G0EFJ9_PYRF1</name>